<evidence type="ECO:0000313" key="1">
    <source>
        <dbReference type="EMBL" id="KAJ0085749.1"/>
    </source>
</evidence>
<dbReference type="Proteomes" id="UP001164250">
    <property type="component" value="Chromosome 10"/>
</dbReference>
<keyword evidence="2" id="KW-1185">Reference proteome</keyword>
<sequence length="137" mass="15653">MSSIKFDVEKFNRRIRFGLWQVQVKIWKDLDLKAASAIRLSLAKNVLANVQGISTAKELWRSLKECTKQKSLPPSYEHMKPILIHGKEKIVFSKVTDKFFFEEKRLSGGYSVPPKNSALVVAGSWKKNNSTNKKLVC</sequence>
<organism evidence="1 2">
    <name type="scientific">Pistacia atlantica</name>
    <dbReference type="NCBI Taxonomy" id="434234"/>
    <lineage>
        <taxon>Eukaryota</taxon>
        <taxon>Viridiplantae</taxon>
        <taxon>Streptophyta</taxon>
        <taxon>Embryophyta</taxon>
        <taxon>Tracheophyta</taxon>
        <taxon>Spermatophyta</taxon>
        <taxon>Magnoliopsida</taxon>
        <taxon>eudicotyledons</taxon>
        <taxon>Gunneridae</taxon>
        <taxon>Pentapetalae</taxon>
        <taxon>rosids</taxon>
        <taxon>malvids</taxon>
        <taxon>Sapindales</taxon>
        <taxon>Anacardiaceae</taxon>
        <taxon>Pistacia</taxon>
    </lineage>
</organism>
<protein>
    <submittedName>
        <fullName evidence="1">Uncharacterized protein</fullName>
    </submittedName>
</protein>
<dbReference type="EMBL" id="CM047906">
    <property type="protein sequence ID" value="KAJ0085749.1"/>
    <property type="molecule type" value="Genomic_DNA"/>
</dbReference>
<evidence type="ECO:0000313" key="2">
    <source>
        <dbReference type="Proteomes" id="UP001164250"/>
    </source>
</evidence>
<name>A0ACC1AEH9_9ROSI</name>
<proteinExistence type="predicted"/>
<reference evidence="2" key="1">
    <citation type="journal article" date="2023" name="G3 (Bethesda)">
        <title>Genome assembly and association tests identify interacting loci associated with vigor, precocity, and sex in interspecific pistachio rootstocks.</title>
        <authorList>
            <person name="Palmer W."/>
            <person name="Jacygrad E."/>
            <person name="Sagayaradj S."/>
            <person name="Cavanaugh K."/>
            <person name="Han R."/>
            <person name="Bertier L."/>
            <person name="Beede B."/>
            <person name="Kafkas S."/>
            <person name="Golino D."/>
            <person name="Preece J."/>
            <person name="Michelmore R."/>
        </authorList>
    </citation>
    <scope>NUCLEOTIDE SEQUENCE [LARGE SCALE GENOMIC DNA]</scope>
</reference>
<gene>
    <name evidence="1" type="ORF">Patl1_07123</name>
</gene>
<comment type="caution">
    <text evidence="1">The sequence shown here is derived from an EMBL/GenBank/DDBJ whole genome shotgun (WGS) entry which is preliminary data.</text>
</comment>
<accession>A0ACC1AEH9</accession>